<dbReference type="InterPro" id="IPR036390">
    <property type="entry name" value="WH_DNA-bd_sf"/>
</dbReference>
<comment type="caution">
    <text evidence="2">The sequence shown here is derived from an EMBL/GenBank/DDBJ whole genome shotgun (WGS) entry which is preliminary data.</text>
</comment>
<feature type="region of interest" description="Disordered" evidence="1">
    <location>
        <begin position="396"/>
        <end position="415"/>
    </location>
</feature>
<dbReference type="AlphaFoldDB" id="A0ABD5U8W4"/>
<evidence type="ECO:0000313" key="3">
    <source>
        <dbReference type="Proteomes" id="UP001596406"/>
    </source>
</evidence>
<reference evidence="2 3" key="1">
    <citation type="journal article" date="2019" name="Int. J. Syst. Evol. Microbiol.">
        <title>The Global Catalogue of Microorganisms (GCM) 10K type strain sequencing project: providing services to taxonomists for standard genome sequencing and annotation.</title>
        <authorList>
            <consortium name="The Broad Institute Genomics Platform"/>
            <consortium name="The Broad Institute Genome Sequencing Center for Infectious Disease"/>
            <person name="Wu L."/>
            <person name="Ma J."/>
        </authorList>
    </citation>
    <scope>NUCLEOTIDE SEQUENCE [LARGE SCALE GENOMIC DNA]</scope>
    <source>
        <strain evidence="2 3">PSRA2</strain>
    </source>
</reference>
<keyword evidence="3" id="KW-1185">Reference proteome</keyword>
<proteinExistence type="predicted"/>
<accession>A0ABD5U8W4</accession>
<sequence length="415" mass="47581">MTSGSDRVPRQFRKFSAEEALEIFESREDNARPVTADDVTEVLGWSRRTVHNKLKELVEKDKLATRKVGARARVWWIPQLEESQEQDTSISSAPPGAPKPRQKETATSTGPETAEEVLEIIRDDLSARNEEQRMERSRAILSAYKYLQEHGEGDIKAAEIDDIKEHAYSKYPTERDADRQWDNYLREGLILLPGVEPSPGTSGIWYFIEPGNKVIEKIDSVGIASEIEEIEVKGDGEVAKRQRALLQLAYDYLKDRGSATKEDFERILPEYHAHYANFDVLWSYFLRDSLKRLDGVIAPPQGTGTWQYISPNLRQELNVEIEEPVRQYNKIKGEGEVADRQRQLLQLAYNHLKSEGSAKRSDFEEVLPDYTAHYSDFEGLWSYLLREGLESIPNVSKEASRGRYTTYRHGEPQDS</sequence>
<evidence type="ECO:0000256" key="1">
    <source>
        <dbReference type="SAM" id="MobiDB-lite"/>
    </source>
</evidence>
<evidence type="ECO:0000313" key="2">
    <source>
        <dbReference type="EMBL" id="MFC6836977.1"/>
    </source>
</evidence>
<dbReference type="EMBL" id="JBHSXM010000001">
    <property type="protein sequence ID" value="MFC6836977.1"/>
    <property type="molecule type" value="Genomic_DNA"/>
</dbReference>
<organism evidence="2 3">
    <name type="scientific">Halomarina ordinaria</name>
    <dbReference type="NCBI Taxonomy" id="3033939"/>
    <lineage>
        <taxon>Archaea</taxon>
        <taxon>Methanobacteriati</taxon>
        <taxon>Methanobacteriota</taxon>
        <taxon>Stenosarchaea group</taxon>
        <taxon>Halobacteria</taxon>
        <taxon>Halobacteriales</taxon>
        <taxon>Natronomonadaceae</taxon>
        <taxon>Halomarina</taxon>
    </lineage>
</organism>
<evidence type="ECO:0008006" key="4">
    <source>
        <dbReference type="Google" id="ProtNLM"/>
    </source>
</evidence>
<name>A0ABD5U8W4_9EURY</name>
<dbReference type="RefSeq" id="WP_304448650.1">
    <property type="nucleotide sequence ID" value="NZ_JARRAH010000001.1"/>
</dbReference>
<protein>
    <recommendedName>
        <fullName evidence="4">HTH domain-containing protein</fullName>
    </recommendedName>
</protein>
<dbReference type="SUPFAM" id="SSF46785">
    <property type="entry name" value="Winged helix' DNA-binding domain"/>
    <property type="match status" value="1"/>
</dbReference>
<gene>
    <name evidence="2" type="ORF">ACFQHK_10700</name>
</gene>
<feature type="region of interest" description="Disordered" evidence="1">
    <location>
        <begin position="83"/>
        <end position="116"/>
    </location>
</feature>
<dbReference type="Proteomes" id="UP001596406">
    <property type="component" value="Unassembled WGS sequence"/>
</dbReference>